<organism evidence="1 2">
    <name type="scientific">Brachionus plicatilis</name>
    <name type="common">Marine rotifer</name>
    <name type="synonym">Brachionus muelleri</name>
    <dbReference type="NCBI Taxonomy" id="10195"/>
    <lineage>
        <taxon>Eukaryota</taxon>
        <taxon>Metazoa</taxon>
        <taxon>Spiralia</taxon>
        <taxon>Gnathifera</taxon>
        <taxon>Rotifera</taxon>
        <taxon>Eurotatoria</taxon>
        <taxon>Monogononta</taxon>
        <taxon>Pseudotrocha</taxon>
        <taxon>Ploima</taxon>
        <taxon>Brachionidae</taxon>
        <taxon>Brachionus</taxon>
    </lineage>
</organism>
<gene>
    <name evidence="1" type="ORF">BpHYR1_052817</name>
</gene>
<evidence type="ECO:0000313" key="2">
    <source>
        <dbReference type="Proteomes" id="UP000276133"/>
    </source>
</evidence>
<dbReference type="Proteomes" id="UP000276133">
    <property type="component" value="Unassembled WGS sequence"/>
</dbReference>
<reference evidence="1 2" key="1">
    <citation type="journal article" date="2018" name="Sci. Rep.">
        <title>Genomic signatures of local adaptation to the degree of environmental predictability in rotifers.</title>
        <authorList>
            <person name="Franch-Gras L."/>
            <person name="Hahn C."/>
            <person name="Garcia-Roger E.M."/>
            <person name="Carmona M.J."/>
            <person name="Serra M."/>
            <person name="Gomez A."/>
        </authorList>
    </citation>
    <scope>NUCLEOTIDE SEQUENCE [LARGE SCALE GENOMIC DNA]</scope>
    <source>
        <strain evidence="1">HYR1</strain>
    </source>
</reference>
<proteinExistence type="predicted"/>
<accession>A0A3M7SV38</accession>
<keyword evidence="2" id="KW-1185">Reference proteome</keyword>
<dbReference type="AlphaFoldDB" id="A0A3M7SV38"/>
<name>A0A3M7SV38_BRAPC</name>
<dbReference type="EMBL" id="REGN01000716">
    <property type="protein sequence ID" value="RNA39691.1"/>
    <property type="molecule type" value="Genomic_DNA"/>
</dbReference>
<comment type="caution">
    <text evidence="1">The sequence shown here is derived from an EMBL/GenBank/DDBJ whole genome shotgun (WGS) entry which is preliminary data.</text>
</comment>
<sequence>MSFTLRVHNSIKIVEILQFSLLPSFVQRFFGLILNLQLSWNFVPSLTKRLGCFADRILWILSRDIEMFISTKQKES</sequence>
<evidence type="ECO:0000313" key="1">
    <source>
        <dbReference type="EMBL" id="RNA39691.1"/>
    </source>
</evidence>
<protein>
    <submittedName>
        <fullName evidence="1">Uncharacterized protein</fullName>
    </submittedName>
</protein>